<gene>
    <name evidence="1" type="ORF">DSM5745_01297</name>
</gene>
<evidence type="ECO:0000313" key="1">
    <source>
        <dbReference type="EMBL" id="RDW93975.1"/>
    </source>
</evidence>
<sequence length="453" mass="51134">MYSAALVDDVWYLVIAILNEHAPTPAQTPEKSHGRHPHFNDLLALSSASKGLRNILAPRLFRTLDLHNNNKSASSVLAVSQGSVARHVKELRYTITCAPDETFETLYPPALDHMLSNLAHFPNLKKSSMIFPQDPTNALIWDEIWESANDAFVDDPDEAGDEEKVTPWRGVMASSYRALASNHDTKTDQPHPSPTSRSNFRKLAFSLSNLPLVTISAFSTPSFQSFLSQLNSFALSLPHLDNGAGWHINTQEIYAGFTENLPFWFFDHLASAESFSFDPRETGILGAWHDRYRFDIGVFQASMPRLRRLELGNVVVCEELSEFCIRHKETLESVTLRACHAGVGPSMSWADLFTAIVAASPSRLKEFRVLYGPGDEGALEFREEWRGEPWVEQALAKMNRDPEARVYVYGSLDDKYGFRRVGWEMVYRRFLSGEDERAFAEVMTVIKRNQGAE</sequence>
<dbReference type="OrthoDB" id="5410873at2759"/>
<evidence type="ECO:0008006" key="3">
    <source>
        <dbReference type="Google" id="ProtNLM"/>
    </source>
</evidence>
<accession>A0A3D8T5Z4</accession>
<reference evidence="1 2" key="1">
    <citation type="journal article" date="2018" name="IMA Fungus">
        <title>IMA Genome-F 9: Draft genome sequence of Annulohypoxylon stygium, Aspergillus mulundensis, Berkeleyomyces basicola (syn. Thielaviopsis basicola), Ceratocystis smalleyi, two Cercospora beticola strains, Coleophoma cylindrospora, Fusarium fracticaudum, Phialophora cf. hyalina, and Morchella septimelata.</title>
        <authorList>
            <person name="Wingfield B.D."/>
            <person name="Bills G.F."/>
            <person name="Dong Y."/>
            <person name="Huang W."/>
            <person name="Nel W.J."/>
            <person name="Swalarsk-Parry B.S."/>
            <person name="Vaghefi N."/>
            <person name="Wilken P.M."/>
            <person name="An Z."/>
            <person name="de Beer Z.W."/>
            <person name="De Vos L."/>
            <person name="Chen L."/>
            <person name="Duong T.A."/>
            <person name="Gao Y."/>
            <person name="Hammerbacher A."/>
            <person name="Kikkert J.R."/>
            <person name="Li Y."/>
            <person name="Li H."/>
            <person name="Li K."/>
            <person name="Li Q."/>
            <person name="Liu X."/>
            <person name="Ma X."/>
            <person name="Naidoo K."/>
            <person name="Pethybridge S.J."/>
            <person name="Sun J."/>
            <person name="Steenkamp E.T."/>
            <person name="van der Nest M.A."/>
            <person name="van Wyk S."/>
            <person name="Wingfield M.J."/>
            <person name="Xiong C."/>
            <person name="Yue Q."/>
            <person name="Zhang X."/>
        </authorList>
    </citation>
    <scope>NUCLEOTIDE SEQUENCE [LARGE SCALE GENOMIC DNA]</scope>
    <source>
        <strain evidence="1 2">DSM 5745</strain>
    </source>
</reference>
<name>A0A3D8T5Z4_9EURO</name>
<dbReference type="AlphaFoldDB" id="A0A3D8T5Z4"/>
<comment type="caution">
    <text evidence="1">The sequence shown here is derived from an EMBL/GenBank/DDBJ whole genome shotgun (WGS) entry which is preliminary data.</text>
</comment>
<dbReference type="RefSeq" id="XP_026609158.1">
    <property type="nucleotide sequence ID" value="XM_026743313.1"/>
</dbReference>
<dbReference type="Proteomes" id="UP000256690">
    <property type="component" value="Unassembled WGS sequence"/>
</dbReference>
<dbReference type="EMBL" id="PVWQ01000001">
    <property type="protein sequence ID" value="RDW93975.1"/>
    <property type="molecule type" value="Genomic_DNA"/>
</dbReference>
<dbReference type="GeneID" id="38111667"/>
<proteinExistence type="predicted"/>
<protein>
    <recommendedName>
        <fullName evidence="3">F-box domain-containing protein</fullName>
    </recommendedName>
</protein>
<evidence type="ECO:0000313" key="2">
    <source>
        <dbReference type="Proteomes" id="UP000256690"/>
    </source>
</evidence>
<organism evidence="1 2">
    <name type="scientific">Aspergillus mulundensis</name>
    <dbReference type="NCBI Taxonomy" id="1810919"/>
    <lineage>
        <taxon>Eukaryota</taxon>
        <taxon>Fungi</taxon>
        <taxon>Dikarya</taxon>
        <taxon>Ascomycota</taxon>
        <taxon>Pezizomycotina</taxon>
        <taxon>Eurotiomycetes</taxon>
        <taxon>Eurotiomycetidae</taxon>
        <taxon>Eurotiales</taxon>
        <taxon>Aspergillaceae</taxon>
        <taxon>Aspergillus</taxon>
        <taxon>Aspergillus subgen. Nidulantes</taxon>
    </lineage>
</organism>
<keyword evidence="2" id="KW-1185">Reference proteome</keyword>